<dbReference type="Gene3D" id="2.170.130.10">
    <property type="entry name" value="TonB-dependent receptor, plug domain"/>
    <property type="match status" value="1"/>
</dbReference>
<dbReference type="FunFam" id="2.170.130.10:FF:000008">
    <property type="entry name" value="SusC/RagA family TonB-linked outer membrane protein"/>
    <property type="match status" value="1"/>
</dbReference>
<keyword evidence="1" id="KW-0813">Transport</keyword>
<dbReference type="AlphaFoldDB" id="M7XA79"/>
<dbReference type="InterPro" id="IPR037066">
    <property type="entry name" value="Plug_dom_sf"/>
</dbReference>
<dbReference type="InterPro" id="IPR008969">
    <property type="entry name" value="CarboxyPept-like_regulatory"/>
</dbReference>
<reference evidence="3" key="1">
    <citation type="submission" date="2013-01" db="EMBL/GenBank/DDBJ databases">
        <title>Genome assembly of Mariniradius saccharolyticus AK6.</title>
        <authorList>
            <person name="Vaidya B."/>
            <person name="Khatri I."/>
            <person name="Tanuku N.R.S."/>
            <person name="Subramanian S."/>
            <person name="Pinnaka A."/>
        </authorList>
    </citation>
    <scope>NUCLEOTIDE SEQUENCE [LARGE SCALE GENOMIC DNA]</scope>
    <source>
        <strain evidence="3">AK6</strain>
    </source>
</reference>
<dbReference type="Pfam" id="PF07715">
    <property type="entry name" value="Plug"/>
    <property type="match status" value="1"/>
</dbReference>
<dbReference type="Pfam" id="PF13715">
    <property type="entry name" value="CarbopepD_reg_2"/>
    <property type="match status" value="1"/>
</dbReference>
<comment type="similarity">
    <text evidence="1">Belongs to the TonB-dependent receptor family.</text>
</comment>
<keyword evidence="3" id="KW-0675">Receptor</keyword>
<dbReference type="PROSITE" id="PS52016">
    <property type="entry name" value="TONB_DEPENDENT_REC_3"/>
    <property type="match status" value="1"/>
</dbReference>
<dbReference type="SUPFAM" id="SSF56935">
    <property type="entry name" value="Porins"/>
    <property type="match status" value="1"/>
</dbReference>
<dbReference type="EMBL" id="AMZY02000019">
    <property type="protein sequence ID" value="EMS31548.1"/>
    <property type="molecule type" value="Genomic_DNA"/>
</dbReference>
<keyword evidence="1" id="KW-0472">Membrane</keyword>
<keyword evidence="1" id="KW-1134">Transmembrane beta strand</keyword>
<dbReference type="STRING" id="1239962.C943_02203"/>
<sequence length="1125" mass="125564">MKKSLLNHVWYMTKIFAFAFVIQVLGMSLLFAGNGNAQVKGIDEIFLTISIKDVSVERAFGIIESATGYTFVYTNKEIKDAGMVNIDAENRTLYDILAEMSLENKLQFKQIDESIHVKKSSTASVEVSPQARVDQTVSGKVVDPQGQPLPGVTVLVEGTTKGTVTNIDGQYTIEVPDGGALLFSFVGFQTQRFVVANTTIINVTMVEDAESLEEVVIVGYGTQRERDLTSAITTLKSDMIVKTPTANAMQSLQGRVAGVQIVSNGAPGASPTVRVRGVGSFEGNAAPLYVVDGMFLDNIDFLNPNDIESITVLKDASASAIYGVRASNGVVLIETKSGAYGKKGEMVYDGYYGTQIPQNVLQMANSQQFVQYVNETGSVADIAFVNNAMQRYGRSRVDPNIPAPNTDWYSEIMSPAAIQNHNLSFNGGNETTRYSIGGSYFDQKGLLNETRNEFQRVNFRARVDTDVRDWLTVGANFNTGISRQYVGDDAAWFRAYFAVPIVPVYDELNVNASPFQLSNAQQIGYRGNQNPFYSLLYRDNRINNGKVLGNFYANMEILPNKLSFRTAYHYALQSSNSRGVGFEFNDGVTEFPSSIRRQTFQSFDQVWDNFFTYNNSFDKHNLTVVVGQSFRSEMNELLFARGEGITPSPDRLREEFWYLSNATNFDLNDIGDAGGNVLNSRLFFQSFFGRVAYNYDDRYLVYGTIRRDGNNKFQQKWGNFATIGAGWVISSENFFNVSGIDFLKLRGSWGQLGNDGIRPSVGAPTIEENSTAINDVRIIGRRLRPVYDLIDSWETTVETNLGFTARLFKERLSVEADYFIRDTRNLAVSIIPPVFRATERRSVGEIRNQGLEMTLNWQDQISNDFSYFIGGNFATLKNTVRSLGGPTSLDAGSAEFRQRSIVGQPYNAFFGYEVVGVFQNQADITNSGYTNEFITASNLAPGDFKYRDQNGDGVINDLDRVVLGSFLPKLTYGANMGFNYKNFEFALLLQGQSGFSILNRKRGEIIFTNDTNLDAELVNNLWRGEGTSNRYPSAAGLRKGWNQRMSSYFVEDGSYFRIQNVRLSYSLVDKELFGVAMPRTRFTFTAERPLTVFSYNGFNPEVANGIDRQVYPIPAIYTFGLNINL</sequence>
<dbReference type="InterPro" id="IPR039426">
    <property type="entry name" value="TonB-dep_rcpt-like"/>
</dbReference>
<protein>
    <submittedName>
        <fullName evidence="3">TonB-dependent receptor</fullName>
    </submittedName>
</protein>
<dbReference type="NCBIfam" id="TIGR04056">
    <property type="entry name" value="OMP_RagA_SusC"/>
    <property type="match status" value="1"/>
</dbReference>
<evidence type="ECO:0000313" key="4">
    <source>
        <dbReference type="Proteomes" id="UP000010953"/>
    </source>
</evidence>
<dbReference type="Proteomes" id="UP000010953">
    <property type="component" value="Unassembled WGS sequence"/>
</dbReference>
<dbReference type="eggNOG" id="COG1629">
    <property type="taxonomic scope" value="Bacteria"/>
</dbReference>
<keyword evidence="1" id="KW-0812">Transmembrane</keyword>
<keyword evidence="4" id="KW-1185">Reference proteome</keyword>
<comment type="subcellular location">
    <subcellularLocation>
        <location evidence="1">Cell outer membrane</location>
        <topology evidence="1">Multi-pass membrane protein</topology>
    </subcellularLocation>
</comment>
<proteinExistence type="inferred from homology"/>
<feature type="domain" description="TonB-dependent receptor plug" evidence="2">
    <location>
        <begin position="225"/>
        <end position="330"/>
    </location>
</feature>
<dbReference type="InParanoid" id="M7XA79"/>
<dbReference type="InterPro" id="IPR012910">
    <property type="entry name" value="Plug_dom"/>
</dbReference>
<evidence type="ECO:0000259" key="2">
    <source>
        <dbReference type="Pfam" id="PF07715"/>
    </source>
</evidence>
<dbReference type="InterPro" id="IPR023996">
    <property type="entry name" value="TonB-dep_OMP_SusC/RagA"/>
</dbReference>
<dbReference type="Gene3D" id="2.60.40.1120">
    <property type="entry name" value="Carboxypeptidase-like, regulatory domain"/>
    <property type="match status" value="1"/>
</dbReference>
<name>M7XA79_9BACT</name>
<accession>M7XA79</accession>
<dbReference type="InterPro" id="IPR023997">
    <property type="entry name" value="TonB-dep_OMP_SusC/RagA_CS"/>
</dbReference>
<dbReference type="RefSeq" id="WP_008630826.1">
    <property type="nucleotide sequence ID" value="NZ_AMZY02000019.1"/>
</dbReference>
<evidence type="ECO:0000256" key="1">
    <source>
        <dbReference type="PROSITE-ProRule" id="PRU01360"/>
    </source>
</evidence>
<dbReference type="FunFam" id="2.60.40.1120:FF:000003">
    <property type="entry name" value="Outer membrane protein Omp121"/>
    <property type="match status" value="1"/>
</dbReference>
<evidence type="ECO:0000313" key="3">
    <source>
        <dbReference type="EMBL" id="EMS31548.1"/>
    </source>
</evidence>
<dbReference type="NCBIfam" id="TIGR04057">
    <property type="entry name" value="SusC_RagA_signa"/>
    <property type="match status" value="1"/>
</dbReference>
<dbReference type="SUPFAM" id="SSF49464">
    <property type="entry name" value="Carboxypeptidase regulatory domain-like"/>
    <property type="match status" value="1"/>
</dbReference>
<organism evidence="3 4">
    <name type="scientific">Mariniradius saccharolyticus AK6</name>
    <dbReference type="NCBI Taxonomy" id="1239962"/>
    <lineage>
        <taxon>Bacteria</taxon>
        <taxon>Pseudomonadati</taxon>
        <taxon>Bacteroidota</taxon>
        <taxon>Cytophagia</taxon>
        <taxon>Cytophagales</taxon>
        <taxon>Cyclobacteriaceae</taxon>
        <taxon>Mariniradius</taxon>
    </lineage>
</organism>
<keyword evidence="1" id="KW-0998">Cell outer membrane</keyword>
<gene>
    <name evidence="3" type="ORF">C943_02203</name>
</gene>
<comment type="caution">
    <text evidence="3">The sequence shown here is derived from an EMBL/GenBank/DDBJ whole genome shotgun (WGS) entry which is preliminary data.</text>
</comment>
<dbReference type="GO" id="GO:0009279">
    <property type="term" value="C:cell outer membrane"/>
    <property type="evidence" value="ECO:0007669"/>
    <property type="project" value="UniProtKB-SubCell"/>
</dbReference>